<dbReference type="GO" id="GO:0042602">
    <property type="term" value="F:riboflavin reductase (NADPH) activity"/>
    <property type="evidence" value="ECO:0007669"/>
    <property type="project" value="TreeGrafter"/>
</dbReference>
<organism evidence="4 5">
    <name type="scientific">Selenomonas ruminantium</name>
    <dbReference type="NCBI Taxonomy" id="971"/>
    <lineage>
        <taxon>Bacteria</taxon>
        <taxon>Bacillati</taxon>
        <taxon>Bacillota</taxon>
        <taxon>Negativicutes</taxon>
        <taxon>Selenomonadales</taxon>
        <taxon>Selenomonadaceae</taxon>
        <taxon>Selenomonas</taxon>
    </lineage>
</organism>
<dbReference type="SUPFAM" id="SSF50475">
    <property type="entry name" value="FMN-binding split barrel"/>
    <property type="match status" value="1"/>
</dbReference>
<dbReference type="GO" id="GO:0010181">
    <property type="term" value="F:FMN binding"/>
    <property type="evidence" value="ECO:0007669"/>
    <property type="project" value="InterPro"/>
</dbReference>
<dbReference type="CDD" id="cd00350">
    <property type="entry name" value="rubredoxin_like"/>
    <property type="match status" value="1"/>
</dbReference>
<dbReference type="PROSITE" id="PS50903">
    <property type="entry name" value="RUBREDOXIN_LIKE"/>
    <property type="match status" value="1"/>
</dbReference>
<dbReference type="Pfam" id="PF21349">
    <property type="entry name" value="RUBY_RBDX"/>
    <property type="match status" value="1"/>
</dbReference>
<comment type="cofactor">
    <cofactor evidence="1">
        <name>Fe(3+)</name>
        <dbReference type="ChEBI" id="CHEBI:29034"/>
    </cofactor>
</comment>
<keyword evidence="2" id="KW-0560">Oxidoreductase</keyword>
<dbReference type="PANTHER" id="PTHR30466">
    <property type="entry name" value="FLAVIN REDUCTASE"/>
    <property type="match status" value="1"/>
</dbReference>
<dbReference type="InterPro" id="IPR048574">
    <property type="entry name" value="RUBY_RBDX"/>
</dbReference>
<dbReference type="SMART" id="SM00903">
    <property type="entry name" value="Flavin_Reduct"/>
    <property type="match status" value="1"/>
</dbReference>
<reference evidence="4 5" key="1">
    <citation type="submission" date="2016-10" db="EMBL/GenBank/DDBJ databases">
        <authorList>
            <person name="de Groot N.N."/>
        </authorList>
    </citation>
    <scope>NUCLEOTIDE SEQUENCE [LARGE SCALE GENOMIC DNA]</scope>
    <source>
        <strain evidence="4 5">DSM 2872</strain>
    </source>
</reference>
<accession>A0A1H3VWX2</accession>
<dbReference type="OrthoDB" id="9799749at2"/>
<protein>
    <submittedName>
        <fullName evidence="4">NADH-FMN oxidoreductase RutF, flavin reductase (DIM6/NTAB) family</fullName>
    </submittedName>
</protein>
<dbReference type="InterPro" id="IPR002563">
    <property type="entry name" value="Flavin_Rdtase-like_dom"/>
</dbReference>
<dbReference type="Gene3D" id="2.30.110.10">
    <property type="entry name" value="Electron Transport, Fmn-binding Protein, Chain A"/>
    <property type="match status" value="1"/>
</dbReference>
<name>A0A1H3VWX2_SELRU</name>
<proteinExistence type="predicted"/>
<dbReference type="Pfam" id="PF01613">
    <property type="entry name" value="Flavin_Reduct"/>
    <property type="match status" value="1"/>
</dbReference>
<dbReference type="AlphaFoldDB" id="A0A1H3VWX2"/>
<dbReference type="EMBL" id="FNQG01000002">
    <property type="protein sequence ID" value="SDZ79345.1"/>
    <property type="molecule type" value="Genomic_DNA"/>
</dbReference>
<evidence type="ECO:0000313" key="5">
    <source>
        <dbReference type="Proteomes" id="UP000183469"/>
    </source>
</evidence>
<feature type="domain" description="Rubredoxin-like" evidence="3">
    <location>
        <begin position="169"/>
        <end position="205"/>
    </location>
</feature>
<dbReference type="Proteomes" id="UP000183469">
    <property type="component" value="Unassembled WGS sequence"/>
</dbReference>
<dbReference type="InterPro" id="IPR024934">
    <property type="entry name" value="Rubredoxin-like_dom"/>
</dbReference>
<evidence type="ECO:0000256" key="2">
    <source>
        <dbReference type="ARBA" id="ARBA00023002"/>
    </source>
</evidence>
<gene>
    <name evidence="4" type="ORF">SAMN05660648_00662</name>
</gene>
<sequence length="206" mass="22744">MNPKAMFNISYGLYVLTANLDGKDNGCIINTVTQVTSDPNQISIAVNKLNHTRDMIAASKKFTASIISQNADFELFKRFGFQSGKNVDKFAGFTAAQRGANEAMIINEGTNAYIAGWVTQEIDLGTHSLFIARVTDMDVLNDTPAATYAYYHQNIKPKPQAPAPSQSGKTIWRCKICGYEYEGDELPADFICPLCKHPASDFERVN</sequence>
<dbReference type="PANTHER" id="PTHR30466:SF1">
    <property type="entry name" value="FMN REDUCTASE (NADH) RUTF"/>
    <property type="match status" value="1"/>
</dbReference>
<dbReference type="RefSeq" id="WP_074670830.1">
    <property type="nucleotide sequence ID" value="NZ_FNQG01000002.1"/>
</dbReference>
<dbReference type="Gene3D" id="2.20.28.10">
    <property type="match status" value="1"/>
</dbReference>
<evidence type="ECO:0000313" key="4">
    <source>
        <dbReference type="EMBL" id="SDZ79345.1"/>
    </source>
</evidence>
<dbReference type="InterPro" id="IPR050268">
    <property type="entry name" value="NADH-dep_flavin_reductase"/>
</dbReference>
<dbReference type="GO" id="GO:0005506">
    <property type="term" value="F:iron ion binding"/>
    <property type="evidence" value="ECO:0007669"/>
    <property type="project" value="InterPro"/>
</dbReference>
<dbReference type="InterPro" id="IPR012349">
    <property type="entry name" value="Split_barrel_FMN-bd"/>
</dbReference>
<dbReference type="SUPFAM" id="SSF57802">
    <property type="entry name" value="Rubredoxin-like"/>
    <property type="match status" value="1"/>
</dbReference>
<evidence type="ECO:0000259" key="3">
    <source>
        <dbReference type="PROSITE" id="PS50903"/>
    </source>
</evidence>
<evidence type="ECO:0000256" key="1">
    <source>
        <dbReference type="ARBA" id="ARBA00001965"/>
    </source>
</evidence>